<dbReference type="InterPro" id="IPR035919">
    <property type="entry name" value="EAL_sf"/>
</dbReference>
<accession>A0ABW4JVF4</accession>
<dbReference type="CDD" id="cd01948">
    <property type="entry name" value="EAL"/>
    <property type="match status" value="1"/>
</dbReference>
<dbReference type="Pfam" id="PF00990">
    <property type="entry name" value="GGDEF"/>
    <property type="match status" value="1"/>
</dbReference>
<dbReference type="InterPro" id="IPR043128">
    <property type="entry name" value="Rev_trsase/Diguanyl_cyclase"/>
</dbReference>
<dbReference type="InterPro" id="IPR029787">
    <property type="entry name" value="Nucleotide_cyclase"/>
</dbReference>
<evidence type="ECO:0000313" key="5">
    <source>
        <dbReference type="Proteomes" id="UP001597327"/>
    </source>
</evidence>
<dbReference type="PANTHER" id="PTHR33121:SF70">
    <property type="entry name" value="SIGNALING PROTEIN YKOW"/>
    <property type="match status" value="1"/>
</dbReference>
<keyword evidence="1" id="KW-1133">Transmembrane helix</keyword>
<dbReference type="PROSITE" id="PS50883">
    <property type="entry name" value="EAL"/>
    <property type="match status" value="1"/>
</dbReference>
<dbReference type="PANTHER" id="PTHR33121">
    <property type="entry name" value="CYCLIC DI-GMP PHOSPHODIESTERASE PDEF"/>
    <property type="match status" value="1"/>
</dbReference>
<dbReference type="EMBL" id="JBHUFA010000001">
    <property type="protein sequence ID" value="MFD1694761.1"/>
    <property type="molecule type" value="Genomic_DNA"/>
</dbReference>
<feature type="domain" description="GGDEF" evidence="3">
    <location>
        <begin position="243"/>
        <end position="374"/>
    </location>
</feature>
<dbReference type="SMART" id="SM00052">
    <property type="entry name" value="EAL"/>
    <property type="match status" value="1"/>
</dbReference>
<keyword evidence="5" id="KW-1185">Reference proteome</keyword>
<dbReference type="SMART" id="SM00267">
    <property type="entry name" value="GGDEF"/>
    <property type="match status" value="1"/>
</dbReference>
<feature type="transmembrane region" description="Helical" evidence="1">
    <location>
        <begin position="183"/>
        <end position="203"/>
    </location>
</feature>
<dbReference type="SUPFAM" id="SSF141868">
    <property type="entry name" value="EAL domain-like"/>
    <property type="match status" value="1"/>
</dbReference>
<dbReference type="Gene3D" id="3.30.70.270">
    <property type="match status" value="1"/>
</dbReference>
<keyword evidence="1" id="KW-0812">Transmembrane</keyword>
<reference evidence="5" key="1">
    <citation type="journal article" date="2019" name="Int. J. Syst. Evol. Microbiol.">
        <title>The Global Catalogue of Microorganisms (GCM) 10K type strain sequencing project: providing services to taxonomists for standard genome sequencing and annotation.</title>
        <authorList>
            <consortium name="The Broad Institute Genomics Platform"/>
            <consortium name="The Broad Institute Genome Sequencing Center for Infectious Disease"/>
            <person name="Wu L."/>
            <person name="Ma J."/>
        </authorList>
    </citation>
    <scope>NUCLEOTIDE SEQUENCE [LARGE SCALE GENOMIC DNA]</scope>
    <source>
        <strain evidence="5">JCM 3369</strain>
    </source>
</reference>
<evidence type="ECO:0000313" key="4">
    <source>
        <dbReference type="EMBL" id="MFD1694761.1"/>
    </source>
</evidence>
<gene>
    <name evidence="4" type="ORF">ACFSC7_04480</name>
</gene>
<dbReference type="CDD" id="cd01949">
    <property type="entry name" value="GGDEF"/>
    <property type="match status" value="1"/>
</dbReference>
<dbReference type="InterPro" id="IPR001633">
    <property type="entry name" value="EAL_dom"/>
</dbReference>
<proteinExistence type="predicted"/>
<dbReference type="Gene3D" id="3.20.20.450">
    <property type="entry name" value="EAL domain"/>
    <property type="match status" value="1"/>
</dbReference>
<keyword evidence="1" id="KW-0472">Membrane</keyword>
<name>A0ABW4JVF4_9HYPH</name>
<dbReference type="InterPro" id="IPR050706">
    <property type="entry name" value="Cyclic-di-GMP_PDE-like"/>
</dbReference>
<evidence type="ECO:0000259" key="2">
    <source>
        <dbReference type="PROSITE" id="PS50883"/>
    </source>
</evidence>
<dbReference type="PROSITE" id="PS50887">
    <property type="entry name" value="GGDEF"/>
    <property type="match status" value="1"/>
</dbReference>
<dbReference type="InterPro" id="IPR000160">
    <property type="entry name" value="GGDEF_dom"/>
</dbReference>
<organism evidence="4 5">
    <name type="scientific">Roseibium aestuarii</name>
    <dbReference type="NCBI Taxonomy" id="2600299"/>
    <lineage>
        <taxon>Bacteria</taxon>
        <taxon>Pseudomonadati</taxon>
        <taxon>Pseudomonadota</taxon>
        <taxon>Alphaproteobacteria</taxon>
        <taxon>Hyphomicrobiales</taxon>
        <taxon>Stappiaceae</taxon>
        <taxon>Roseibium</taxon>
    </lineage>
</organism>
<feature type="domain" description="EAL" evidence="2">
    <location>
        <begin position="383"/>
        <end position="637"/>
    </location>
</feature>
<sequence length="648" mass="71625">MTRKTPGSGLNRRLSATVAIAVALAMAAVAFLALPGVTYLNQPRTDYGQHLIRHMRFTYSELTGLDVLLRSLDNRKSDAAAMEQVAQMADHLYIRMQVLSGLKTGPISQPDSTLSQHARELMEQLDDLVADGAPINGQALSRLQILSSTLLRQTGDYTRKIEEQIDALVTQQKRQAGNALKQVVISIIVLVFCVSITSALLVYNRSIVRQLKASNGRDNLTGLLNRRGLDERLRRNMVPASVAPQAVLVFDLDRFKVINDQFGHDAGDAMLRAAGQSLSRMFGRNGYVARWGGDEFVCVVEAADADDLQHQLEELISEPPSVRVKGQDMPVRFSCGICMMPTDARTLEEAMSRADAALLEVKRTGRGRHAFYSEAMTERHKVQDRIRSHLGAAIRDGELFLEFQPQFDIARRKMVSAEALLRWQCSRTGRLVPPSEFIPIAEESDLIWAIDTLVLDQACQTASHWLRGPNRLERIAVNLSPHSFQRLDLIHRVASALKVWSIPADCLEVEITEGVLLSDSPQVLANLDALADLGVRIALDDFGTGYSNIAYLARLKPDLLKIDRSFLREADDLRKTRIVEGISQLADTLGAETLIEGVETEADLLFSRNAGCQYAQGFHLARPMSADALTAFLQGTPAEGRPMPAAVR</sequence>
<dbReference type="Proteomes" id="UP001597327">
    <property type="component" value="Unassembled WGS sequence"/>
</dbReference>
<dbReference type="NCBIfam" id="TIGR00254">
    <property type="entry name" value="GGDEF"/>
    <property type="match status" value="1"/>
</dbReference>
<evidence type="ECO:0000256" key="1">
    <source>
        <dbReference type="SAM" id="Phobius"/>
    </source>
</evidence>
<evidence type="ECO:0000259" key="3">
    <source>
        <dbReference type="PROSITE" id="PS50887"/>
    </source>
</evidence>
<protein>
    <submittedName>
        <fullName evidence="4">Bifunctional diguanylate cyclase/phosphodiesterase</fullName>
    </submittedName>
</protein>
<dbReference type="Pfam" id="PF00563">
    <property type="entry name" value="EAL"/>
    <property type="match status" value="1"/>
</dbReference>
<comment type="caution">
    <text evidence="4">The sequence shown here is derived from an EMBL/GenBank/DDBJ whole genome shotgun (WGS) entry which is preliminary data.</text>
</comment>
<dbReference type="SUPFAM" id="SSF55073">
    <property type="entry name" value="Nucleotide cyclase"/>
    <property type="match status" value="1"/>
</dbReference>
<dbReference type="RefSeq" id="WP_188318791.1">
    <property type="nucleotide sequence ID" value="NZ_JBHUFA010000001.1"/>
</dbReference>